<organism evidence="2">
    <name type="scientific">Psilocybe cubensis</name>
    <name type="common">Psychedelic mushroom</name>
    <name type="synonym">Stropharia cubensis</name>
    <dbReference type="NCBI Taxonomy" id="181762"/>
    <lineage>
        <taxon>Eukaryota</taxon>
        <taxon>Fungi</taxon>
        <taxon>Dikarya</taxon>
        <taxon>Basidiomycota</taxon>
        <taxon>Agaricomycotina</taxon>
        <taxon>Agaricomycetes</taxon>
        <taxon>Agaricomycetidae</taxon>
        <taxon>Agaricales</taxon>
        <taxon>Agaricineae</taxon>
        <taxon>Strophariaceae</taxon>
        <taxon>Psilocybe</taxon>
    </lineage>
</organism>
<gene>
    <name evidence="2" type="ORF">JR316_004057</name>
</gene>
<sequence length="481" mass="53481">MTEKVEKDNIGEVERPGPAEEAPSEVTLSDRSSVEHPYRSFLEGASFARCHTTAFTSCGTETYARSLLMAGNGFPIWDPVGDTGRPSAHLKSGLMIGDVGYLSDEGDFQYHFNIFLPPSSEVHFNAPANLEPLFPALQSKEIKTETNYFAPGTVIASTGVEVTRVQESPLALNAIIKGRECGILVLPNGAYREDVISTTRIRDYAQKHALDWYRFLNGTRGHVICPNGSLCLVTGYDKATSWATCTSNPQGLAESGSVITVTYENGEFLRNPDAYRKCSQSGDGSETCAVFVRAIRLAVSLRDWTKKILSYQPPTRILYYNMLSGPVVGLRARIHTLRLKQFLPKRKSVNATLCIFHPLDVLLHVLLRESQIADVATLDDSVWCHLTDKSNTDPLVQTWNLWIKVLETHEIHNADGLVTLVPAENDHSQAKPSFSPSSLLFNLPSRIQREYNRIRRRREIVRKISAVFPGPPLPKDVLIVS</sequence>
<feature type="region of interest" description="Disordered" evidence="1">
    <location>
        <begin position="1"/>
        <end position="31"/>
    </location>
</feature>
<protein>
    <submittedName>
        <fullName evidence="2">Uncharacterized protein</fullName>
    </submittedName>
</protein>
<reference evidence="2" key="1">
    <citation type="submission" date="2021-02" db="EMBL/GenBank/DDBJ databases">
        <title>Psilocybe cubensis genome.</title>
        <authorList>
            <person name="Mckernan K.J."/>
            <person name="Crawford S."/>
            <person name="Trippe A."/>
            <person name="Kane L.T."/>
            <person name="Mclaughlin S."/>
        </authorList>
    </citation>
    <scope>NUCLEOTIDE SEQUENCE [LARGE SCALE GENOMIC DNA]</scope>
    <source>
        <strain evidence="2">MGC-MH-2018</strain>
    </source>
</reference>
<evidence type="ECO:0000256" key="1">
    <source>
        <dbReference type="SAM" id="MobiDB-lite"/>
    </source>
</evidence>
<dbReference type="EMBL" id="JAFIQS010000003">
    <property type="protein sequence ID" value="KAG5171968.1"/>
    <property type="molecule type" value="Genomic_DNA"/>
</dbReference>
<dbReference type="AlphaFoldDB" id="A0A8H7Y3L9"/>
<evidence type="ECO:0000313" key="2">
    <source>
        <dbReference type="EMBL" id="KAG5171968.1"/>
    </source>
</evidence>
<feature type="compositionally biased region" description="Basic and acidic residues" evidence="1">
    <location>
        <begin position="1"/>
        <end position="18"/>
    </location>
</feature>
<name>A0A8H7Y3L9_PSICU</name>
<comment type="caution">
    <text evidence="2">The sequence shown here is derived from an EMBL/GenBank/DDBJ whole genome shotgun (WGS) entry which is preliminary data.</text>
</comment>
<proteinExistence type="predicted"/>
<accession>A0A8H7Y3L9</accession>